<dbReference type="STRING" id="1265861.BCAMP_12914"/>
<dbReference type="Proteomes" id="UP000019243">
    <property type="component" value="Unassembled WGS sequence"/>
</dbReference>
<organism evidence="1 2">
    <name type="scientific">Brochothrix campestris FSL F6-1037</name>
    <dbReference type="NCBI Taxonomy" id="1265861"/>
    <lineage>
        <taxon>Bacteria</taxon>
        <taxon>Bacillati</taxon>
        <taxon>Bacillota</taxon>
        <taxon>Bacilli</taxon>
        <taxon>Bacillales</taxon>
        <taxon>Listeriaceae</taxon>
        <taxon>Brochothrix</taxon>
    </lineage>
</organism>
<protein>
    <submittedName>
        <fullName evidence="1">Transposase</fullName>
    </submittedName>
</protein>
<dbReference type="AlphaFoldDB" id="W7C8L0"/>
<comment type="caution">
    <text evidence="1">The sequence shown here is derived from an EMBL/GenBank/DDBJ whole genome shotgun (WGS) entry which is preliminary data.</text>
</comment>
<dbReference type="InterPro" id="IPR047951">
    <property type="entry name" value="Transpos_ISL3"/>
</dbReference>
<accession>W7C8L0</accession>
<proteinExistence type="predicted"/>
<keyword evidence="2" id="KW-1185">Reference proteome</keyword>
<evidence type="ECO:0000313" key="1">
    <source>
        <dbReference type="EMBL" id="EUJ33585.1"/>
    </source>
</evidence>
<evidence type="ECO:0000313" key="2">
    <source>
        <dbReference type="Proteomes" id="UP000019243"/>
    </source>
</evidence>
<sequence length="229" mass="26340">HNKFIRGIRQCQLSLFNNIANSSGITDETISFPKTWCLTQLIKGVLSTCYFGTRSYTHSRCANCGFHNKTVKIIKHGTKLSRITLPKTNNLPTYLFLKKQRFLCKGCKTTFIASTSMVKRNCFISKRVIQTLAAEGQFITSEKDIAFRQSVSTTTVKRALHQWSPQFKPNYQRLPLHLSMDEFKSVKSADSQMRFICTDAKKYEIIDILPSRRLHHRSFSFVPISNTFP</sequence>
<gene>
    <name evidence="1" type="ORF">BCAMP_12914</name>
</gene>
<feature type="non-terminal residue" evidence="1">
    <location>
        <position position="1"/>
    </location>
</feature>
<dbReference type="EMBL" id="AODH01000095">
    <property type="protein sequence ID" value="EUJ33585.1"/>
    <property type="molecule type" value="Genomic_DNA"/>
</dbReference>
<reference evidence="1 2" key="1">
    <citation type="submission" date="2012-12" db="EMBL/GenBank/DDBJ databases">
        <title>Novel taxa of Listeriaceae from agricultural environments in the United States.</title>
        <authorList>
            <person name="den Bakker H.C."/>
            <person name="Allred A."/>
            <person name="Warchocki S."/>
            <person name="Wright E.M."/>
            <person name="Burrell A."/>
            <person name="Nightingale K.K."/>
            <person name="Kephart D."/>
            <person name="Wiedmann M."/>
        </authorList>
    </citation>
    <scope>NUCLEOTIDE SEQUENCE [LARGE SCALE GENOMIC DNA]</scope>
    <source>
        <strain evidence="1 2">FSL F6-1037</strain>
    </source>
</reference>
<dbReference type="PANTHER" id="PTHR33498:SF1">
    <property type="entry name" value="TRANSPOSASE FOR INSERTION SEQUENCE ELEMENT IS1557"/>
    <property type="match status" value="1"/>
</dbReference>
<dbReference type="RefSeq" id="WP_198015806.1">
    <property type="nucleotide sequence ID" value="NZ_AODH01000095.1"/>
</dbReference>
<name>W7C8L0_9LIST</name>
<dbReference type="PANTHER" id="PTHR33498">
    <property type="entry name" value="TRANSPOSASE FOR INSERTION SEQUENCE ELEMENT IS1557"/>
    <property type="match status" value="1"/>
</dbReference>